<dbReference type="Proteomes" id="UP000620124">
    <property type="component" value="Unassembled WGS sequence"/>
</dbReference>
<keyword evidence="2" id="KW-1185">Reference proteome</keyword>
<dbReference type="InterPro" id="IPR036396">
    <property type="entry name" value="Cyt_P450_sf"/>
</dbReference>
<gene>
    <name evidence="1" type="ORF">MVEN_01755100</name>
</gene>
<protein>
    <recommendedName>
        <fullName evidence="3">Cytochrome P450</fullName>
    </recommendedName>
</protein>
<dbReference type="OrthoDB" id="3171356at2759"/>
<organism evidence="1 2">
    <name type="scientific">Mycena venus</name>
    <dbReference type="NCBI Taxonomy" id="2733690"/>
    <lineage>
        <taxon>Eukaryota</taxon>
        <taxon>Fungi</taxon>
        <taxon>Dikarya</taxon>
        <taxon>Basidiomycota</taxon>
        <taxon>Agaricomycotina</taxon>
        <taxon>Agaricomycetes</taxon>
        <taxon>Agaricomycetidae</taxon>
        <taxon>Agaricales</taxon>
        <taxon>Marasmiineae</taxon>
        <taxon>Mycenaceae</taxon>
        <taxon>Mycena</taxon>
    </lineage>
</organism>
<reference evidence="1" key="1">
    <citation type="submission" date="2020-05" db="EMBL/GenBank/DDBJ databases">
        <title>Mycena genomes resolve the evolution of fungal bioluminescence.</title>
        <authorList>
            <person name="Tsai I.J."/>
        </authorList>
    </citation>
    <scope>NUCLEOTIDE SEQUENCE</scope>
    <source>
        <strain evidence="1">CCC161011</strain>
    </source>
</reference>
<dbReference type="GO" id="GO:0005506">
    <property type="term" value="F:iron ion binding"/>
    <property type="evidence" value="ECO:0007669"/>
    <property type="project" value="InterPro"/>
</dbReference>
<name>A0A8H6XMQ3_9AGAR</name>
<sequence length="170" mass="19338">MFGSPTLLTRIQCRSWRCPFPPSSSSSFSQPLVLAFVCRAIHLLFFHPLSSIPGPWYAAVSSLWITTHVLRLEQCKTIHALFQTYGPVVRIAPNKVVFCDLGAMKSVYSTWKFDKSDYYKSLLTNDNDHAMTTLPHAQHSIRRKAYASHYTPIQLGQAATGNRRSYRQDD</sequence>
<dbReference type="EMBL" id="JACAZI010000016">
    <property type="protein sequence ID" value="KAF7343237.1"/>
    <property type="molecule type" value="Genomic_DNA"/>
</dbReference>
<comment type="caution">
    <text evidence="1">The sequence shown here is derived from an EMBL/GenBank/DDBJ whole genome shotgun (WGS) entry which is preliminary data.</text>
</comment>
<dbReference type="SUPFAM" id="SSF48264">
    <property type="entry name" value="Cytochrome P450"/>
    <property type="match status" value="1"/>
</dbReference>
<dbReference type="AlphaFoldDB" id="A0A8H6XMQ3"/>
<proteinExistence type="predicted"/>
<accession>A0A8H6XMQ3</accession>
<evidence type="ECO:0008006" key="3">
    <source>
        <dbReference type="Google" id="ProtNLM"/>
    </source>
</evidence>
<dbReference type="Gene3D" id="1.10.630.10">
    <property type="entry name" value="Cytochrome P450"/>
    <property type="match status" value="1"/>
</dbReference>
<evidence type="ECO:0000313" key="2">
    <source>
        <dbReference type="Proteomes" id="UP000620124"/>
    </source>
</evidence>
<dbReference type="GO" id="GO:0020037">
    <property type="term" value="F:heme binding"/>
    <property type="evidence" value="ECO:0007669"/>
    <property type="project" value="InterPro"/>
</dbReference>
<evidence type="ECO:0000313" key="1">
    <source>
        <dbReference type="EMBL" id="KAF7343237.1"/>
    </source>
</evidence>
<dbReference type="GO" id="GO:0004497">
    <property type="term" value="F:monooxygenase activity"/>
    <property type="evidence" value="ECO:0007669"/>
    <property type="project" value="InterPro"/>
</dbReference>
<dbReference type="GO" id="GO:0016705">
    <property type="term" value="F:oxidoreductase activity, acting on paired donors, with incorporation or reduction of molecular oxygen"/>
    <property type="evidence" value="ECO:0007669"/>
    <property type="project" value="InterPro"/>
</dbReference>